<evidence type="ECO:0000313" key="1">
    <source>
        <dbReference type="EMBL" id="MUK49253.1"/>
    </source>
</evidence>
<dbReference type="Proteomes" id="UP000448038">
    <property type="component" value="Unassembled WGS sequence"/>
</dbReference>
<dbReference type="AlphaFoldDB" id="A0A844NZY7"/>
<proteinExistence type="predicted"/>
<organism evidence="1 2">
    <name type="scientific">Aliivibrio fischeri</name>
    <name type="common">Vibrio fischeri</name>
    <dbReference type="NCBI Taxonomy" id="668"/>
    <lineage>
        <taxon>Bacteria</taxon>
        <taxon>Pseudomonadati</taxon>
        <taxon>Pseudomonadota</taxon>
        <taxon>Gammaproteobacteria</taxon>
        <taxon>Vibrionales</taxon>
        <taxon>Vibrionaceae</taxon>
        <taxon>Aliivibrio</taxon>
    </lineage>
</organism>
<dbReference type="EMBL" id="WOBN01000014">
    <property type="protein sequence ID" value="MUK49253.1"/>
    <property type="molecule type" value="Genomic_DNA"/>
</dbReference>
<protein>
    <submittedName>
        <fullName evidence="1">Uncharacterized protein</fullName>
    </submittedName>
</protein>
<sequence length="69" mass="8016">MKFKVCDVAVEVVDEEWCDDFEEKSRERDDYLDSHRTIYNDEGALNDISVGMLSTPLIIGESKKEFTPR</sequence>
<evidence type="ECO:0000313" key="2">
    <source>
        <dbReference type="Proteomes" id="UP000448038"/>
    </source>
</evidence>
<name>A0A844NZY7_ALIFS</name>
<comment type="caution">
    <text evidence="1">The sequence shown here is derived from an EMBL/GenBank/DDBJ whole genome shotgun (WGS) entry which is preliminary data.</text>
</comment>
<gene>
    <name evidence="1" type="ORF">GNP88_08710</name>
</gene>
<reference evidence="1 2" key="1">
    <citation type="submission" date="2019-11" db="EMBL/GenBank/DDBJ databases">
        <title>Using colonization assays and comparative genomics to discover symbiosis behaviors and factors in Vibrio fischeri.</title>
        <authorList>
            <person name="Bongrand C."/>
            <person name="Moriano-Gutierrez S."/>
            <person name="Arevalo P."/>
            <person name="Mcfall-Ngai M."/>
            <person name="Visick K."/>
            <person name="Polz M.F."/>
            <person name="Ruby E.G."/>
        </authorList>
    </citation>
    <scope>NUCLEOTIDE SEQUENCE [LARGE SCALE GENOMIC DNA]</scope>
    <source>
        <strain evidence="2">emors.4.1</strain>
    </source>
</reference>
<accession>A0A844NZY7</accession>